<evidence type="ECO:0000256" key="1">
    <source>
        <dbReference type="SAM" id="MobiDB-lite"/>
    </source>
</evidence>
<comment type="caution">
    <text evidence="2">The sequence shown here is derived from an EMBL/GenBank/DDBJ whole genome shotgun (WGS) entry which is preliminary data.</text>
</comment>
<dbReference type="AlphaFoldDB" id="A0A4Z2HQX2"/>
<evidence type="ECO:0000313" key="3">
    <source>
        <dbReference type="Proteomes" id="UP000314294"/>
    </source>
</evidence>
<keyword evidence="3" id="KW-1185">Reference proteome</keyword>
<feature type="region of interest" description="Disordered" evidence="1">
    <location>
        <begin position="1"/>
        <end position="25"/>
    </location>
</feature>
<protein>
    <submittedName>
        <fullName evidence="2">Uncharacterized protein</fullName>
    </submittedName>
</protein>
<gene>
    <name evidence="2" type="ORF">EYF80_022329</name>
</gene>
<dbReference type="Proteomes" id="UP000314294">
    <property type="component" value="Unassembled WGS sequence"/>
</dbReference>
<name>A0A4Z2HQX2_9TELE</name>
<evidence type="ECO:0000313" key="2">
    <source>
        <dbReference type="EMBL" id="TNN67384.1"/>
    </source>
</evidence>
<accession>A0A4Z2HQX2</accession>
<reference evidence="2 3" key="1">
    <citation type="submission" date="2019-03" db="EMBL/GenBank/DDBJ databases">
        <title>First draft genome of Liparis tanakae, snailfish: a comprehensive survey of snailfish specific genes.</title>
        <authorList>
            <person name="Kim W."/>
            <person name="Song I."/>
            <person name="Jeong J.-H."/>
            <person name="Kim D."/>
            <person name="Kim S."/>
            <person name="Ryu S."/>
            <person name="Song J.Y."/>
            <person name="Lee S.K."/>
        </authorList>
    </citation>
    <scope>NUCLEOTIDE SEQUENCE [LARGE SCALE GENOMIC DNA]</scope>
    <source>
        <tissue evidence="2">Muscle</tissue>
    </source>
</reference>
<proteinExistence type="predicted"/>
<organism evidence="2 3">
    <name type="scientific">Liparis tanakae</name>
    <name type="common">Tanaka's snailfish</name>
    <dbReference type="NCBI Taxonomy" id="230148"/>
    <lineage>
        <taxon>Eukaryota</taxon>
        <taxon>Metazoa</taxon>
        <taxon>Chordata</taxon>
        <taxon>Craniata</taxon>
        <taxon>Vertebrata</taxon>
        <taxon>Euteleostomi</taxon>
        <taxon>Actinopterygii</taxon>
        <taxon>Neopterygii</taxon>
        <taxon>Teleostei</taxon>
        <taxon>Neoteleostei</taxon>
        <taxon>Acanthomorphata</taxon>
        <taxon>Eupercaria</taxon>
        <taxon>Perciformes</taxon>
        <taxon>Cottioidei</taxon>
        <taxon>Cottales</taxon>
        <taxon>Liparidae</taxon>
        <taxon>Liparis</taxon>
    </lineage>
</organism>
<sequence length="101" mass="10458">MIFTKTDESLLGTLEQPGQDVGDDGEVRHHGCGQHLFTFKTTGQRIGFSLEGDPGAAVFKRSLGGQVAADPSVARAALCAALAPRPGATWTGSQSVMAEDG</sequence>
<dbReference type="EMBL" id="SRLO01000204">
    <property type="protein sequence ID" value="TNN67384.1"/>
    <property type="molecule type" value="Genomic_DNA"/>
</dbReference>